<dbReference type="EMBL" id="RQFA01000066">
    <property type="protein sequence ID" value="TGK31138.1"/>
    <property type="molecule type" value="Genomic_DNA"/>
</dbReference>
<name>A0A5F1Y865_9LEPT</name>
<evidence type="ECO:0000256" key="1">
    <source>
        <dbReference type="ARBA" id="ARBA00007637"/>
    </source>
</evidence>
<evidence type="ECO:0000313" key="3">
    <source>
        <dbReference type="EMBL" id="TGK31138.1"/>
    </source>
</evidence>
<dbReference type="Pfam" id="PF01370">
    <property type="entry name" value="Epimerase"/>
    <property type="match status" value="1"/>
</dbReference>
<keyword evidence="4" id="KW-1185">Reference proteome</keyword>
<dbReference type="CDD" id="cd08946">
    <property type="entry name" value="SDR_e"/>
    <property type="match status" value="1"/>
</dbReference>
<comment type="caution">
    <text evidence="3">The sequence shown here is derived from an EMBL/GenBank/DDBJ whole genome shotgun (WGS) entry which is preliminary data.</text>
</comment>
<dbReference type="InterPro" id="IPR036291">
    <property type="entry name" value="NAD(P)-bd_dom_sf"/>
</dbReference>
<dbReference type="OrthoDB" id="9811743at2"/>
<protein>
    <submittedName>
        <fullName evidence="3">NAD(P)-dependent oxidoreductase</fullName>
    </submittedName>
</protein>
<dbReference type="InterPro" id="IPR001509">
    <property type="entry name" value="Epimerase_deHydtase"/>
</dbReference>
<dbReference type="Proteomes" id="UP000298277">
    <property type="component" value="Unassembled WGS sequence"/>
</dbReference>
<evidence type="ECO:0000259" key="2">
    <source>
        <dbReference type="Pfam" id="PF01370"/>
    </source>
</evidence>
<dbReference type="SUPFAM" id="SSF51735">
    <property type="entry name" value="NAD(P)-binding Rossmann-fold domains"/>
    <property type="match status" value="1"/>
</dbReference>
<gene>
    <name evidence="3" type="ORF">EHQ17_14455</name>
</gene>
<dbReference type="Gene3D" id="3.40.50.720">
    <property type="entry name" value="NAD(P)-binding Rossmann-like Domain"/>
    <property type="match status" value="1"/>
</dbReference>
<dbReference type="AlphaFoldDB" id="A0A5F1Y865"/>
<dbReference type="PANTHER" id="PTHR43000">
    <property type="entry name" value="DTDP-D-GLUCOSE 4,6-DEHYDRATASE-RELATED"/>
    <property type="match status" value="1"/>
</dbReference>
<organism evidence="3 4">
    <name type="scientific">Leptospira gomenensis</name>
    <dbReference type="NCBI Taxonomy" id="2484974"/>
    <lineage>
        <taxon>Bacteria</taxon>
        <taxon>Pseudomonadati</taxon>
        <taxon>Spirochaetota</taxon>
        <taxon>Spirochaetia</taxon>
        <taxon>Leptospirales</taxon>
        <taxon>Leptospiraceae</taxon>
        <taxon>Leptospira</taxon>
    </lineage>
</organism>
<feature type="domain" description="NAD-dependent epimerase/dehydratase" evidence="2">
    <location>
        <begin position="10"/>
        <end position="212"/>
    </location>
</feature>
<comment type="similarity">
    <text evidence="1">Belongs to the NAD(P)-dependent epimerase/dehydratase family.</text>
</comment>
<reference evidence="3" key="1">
    <citation type="journal article" date="2019" name="PLoS Negl. Trop. Dis.">
        <title>Revisiting the worldwide diversity of Leptospira species in the environment.</title>
        <authorList>
            <person name="Vincent A.T."/>
            <person name="Schiettekatte O."/>
            <person name="Bourhy P."/>
            <person name="Veyrier F.J."/>
            <person name="Picardeau M."/>
        </authorList>
    </citation>
    <scope>NUCLEOTIDE SEQUENCE [LARGE SCALE GENOMIC DNA]</scope>
    <source>
        <strain evidence="3">201800299</strain>
    </source>
</reference>
<sequence length="299" mass="33714">METSLNRKRIVVFGGSGFLGSHIADKLSDYGHEITIFDLHGSRYIRPDQTMVIGDILDETQVEEVIEGKDVVYNFAGYADIDTASLNPKRTANLNIVGNLNILDACVKHSVKQFVYASTMYVYSDSGGFYRCSKQSSEIFIEEYHKRFHLNYTILRYGTLYGPRADERNSIYRYLKSALETGRIVCNFSGQEIREYIHVRDAAKVSAKILSSEFLNKRFTITGHQAIPVATMLSMIQEILQGGVEIVFDNNSNSDHYKVTPYSYVPKIGEKFAPEIFTDMGQGLIECLAEVSDIMGNSK</sequence>
<evidence type="ECO:0000313" key="4">
    <source>
        <dbReference type="Proteomes" id="UP000298277"/>
    </source>
</evidence>
<proteinExistence type="inferred from homology"/>
<accession>A0A5F1Y865</accession>